<dbReference type="RefSeq" id="WP_054467283.1">
    <property type="nucleotide sequence ID" value="NZ_CP159837.1"/>
</dbReference>
<dbReference type="InterPro" id="IPR043129">
    <property type="entry name" value="ATPase_NBD"/>
</dbReference>
<accession>A0AAU8JCI4</accession>
<evidence type="ECO:0000256" key="3">
    <source>
        <dbReference type="ARBA" id="ARBA00023186"/>
    </source>
</evidence>
<dbReference type="PANTHER" id="PTHR42749:SF1">
    <property type="entry name" value="CELL SHAPE-DETERMINING PROTEIN MREB"/>
    <property type="match status" value="1"/>
</dbReference>
<dbReference type="Gene3D" id="3.90.640.10">
    <property type="entry name" value="Actin, Chain A, domain 4"/>
    <property type="match status" value="1"/>
</dbReference>
<keyword evidence="3" id="KW-0143">Chaperone</keyword>
<dbReference type="Gene3D" id="3.30.420.40">
    <property type="match status" value="2"/>
</dbReference>
<dbReference type="CDD" id="cd10170">
    <property type="entry name" value="ASKHA_NBD_HSP70"/>
    <property type="match status" value="1"/>
</dbReference>
<keyword evidence="2" id="KW-0067">ATP-binding</keyword>
<evidence type="ECO:0000313" key="4">
    <source>
        <dbReference type="EMBL" id="XCM36463.1"/>
    </source>
</evidence>
<dbReference type="PANTHER" id="PTHR42749">
    <property type="entry name" value="CELL SHAPE-DETERMINING PROTEIN MREB"/>
    <property type="match status" value="1"/>
</dbReference>
<dbReference type="Pfam" id="PF00012">
    <property type="entry name" value="HSP70"/>
    <property type="match status" value="1"/>
</dbReference>
<reference evidence="4" key="1">
    <citation type="submission" date="2024-07" db="EMBL/GenBank/DDBJ databases">
        <authorList>
            <person name="Kim Y.J."/>
            <person name="Jeong J.Y."/>
        </authorList>
    </citation>
    <scope>NUCLEOTIDE SEQUENCE</scope>
    <source>
        <strain evidence="4">GIHE-MW2</strain>
    </source>
</reference>
<organism evidence="4">
    <name type="scientific">Planktothricoides raciborskii GIHE-MW2</name>
    <dbReference type="NCBI Taxonomy" id="2792601"/>
    <lineage>
        <taxon>Bacteria</taxon>
        <taxon>Bacillati</taxon>
        <taxon>Cyanobacteriota</taxon>
        <taxon>Cyanophyceae</taxon>
        <taxon>Oscillatoriophycideae</taxon>
        <taxon>Oscillatoriales</taxon>
        <taxon>Oscillatoriaceae</taxon>
        <taxon>Planktothricoides</taxon>
    </lineage>
</organism>
<dbReference type="EMBL" id="CP159837">
    <property type="protein sequence ID" value="XCM36463.1"/>
    <property type="molecule type" value="Genomic_DNA"/>
</dbReference>
<protein>
    <submittedName>
        <fullName evidence="4">Hsp70 family protein</fullName>
    </submittedName>
</protein>
<dbReference type="InterPro" id="IPR013126">
    <property type="entry name" value="Hsp_70_fam"/>
</dbReference>
<proteinExistence type="predicted"/>
<dbReference type="GO" id="GO:0140662">
    <property type="term" value="F:ATP-dependent protein folding chaperone"/>
    <property type="evidence" value="ECO:0007669"/>
    <property type="project" value="InterPro"/>
</dbReference>
<evidence type="ECO:0000256" key="1">
    <source>
        <dbReference type="ARBA" id="ARBA00022741"/>
    </source>
</evidence>
<dbReference type="SUPFAM" id="SSF53067">
    <property type="entry name" value="Actin-like ATPase domain"/>
    <property type="match status" value="2"/>
</dbReference>
<gene>
    <name evidence="4" type="ORF">ABWT76_005224</name>
</gene>
<dbReference type="PRINTS" id="PR00301">
    <property type="entry name" value="HEATSHOCK70"/>
</dbReference>
<name>A0AAU8JCI4_9CYAN</name>
<dbReference type="GO" id="GO:0005524">
    <property type="term" value="F:ATP binding"/>
    <property type="evidence" value="ECO:0007669"/>
    <property type="project" value="UniProtKB-KW"/>
</dbReference>
<keyword evidence="1" id="KW-0547">Nucleotide-binding</keyword>
<sequence length="543" mass="60875">MAENNAGYNAGYNIGLDFGTTNSIISYLGTTGELEAFQYGGPNGHKYIPSFITYEDNFIEIGTAARTTAANHPTVESYGNFKMRLPIVEPELLTLSDRADSNRTAVSVTSDYLRELLISPENPYSFMTQQGRIARLVVSVPEIWQRDIYNRGRESLQKLIQDLGLPLTQLVSEPVAAAAYYTWEMHRRAIAQNRDLFTGNLLVCDMGGGTFDVSLCRIYGNNKVEVLYFDGQGDRGLESAGVAFDRRCVQQAYREKHGVTLDENSPEFMRLLAEFEAVKIGSHGRVTRKLLNCLKAPDIYDSQVIYVFGGGYSVTYAQVTEAFAAIAQGIEAVIHRLNHWFTQQNQTIDRLFLVGGFSQFLLVEKTIRNALGISQEDERFDRNFNITNSAYAISYGACLIANGLVDPTEKYVHSLGIVVDTINSEAEREERYITLVQGGRNLTELAQPQFADIPPLFTFHDEPLTLTLWVDPQSKGTRFKDMLPDIIKLPSSSPNDQWRVGMRVDRSQICYLVIADMLGKKRVEYELGNAIAKMFPGFVLIES</sequence>
<dbReference type="AlphaFoldDB" id="A0AAU8JCI4"/>
<evidence type="ECO:0000256" key="2">
    <source>
        <dbReference type="ARBA" id="ARBA00022840"/>
    </source>
</evidence>